<feature type="transmembrane region" description="Helical" evidence="1">
    <location>
        <begin position="6"/>
        <end position="24"/>
    </location>
</feature>
<keyword evidence="1" id="KW-1133">Transmembrane helix</keyword>
<gene>
    <name evidence="2" type="ORF">SIMMY50_65</name>
</gene>
<sequence>MYMTDLWLYIAIFLLCYIWAFFGLPPTGNKRKLYLYPGIVAVAFCLGVMAIKNCSDSTTRYQPLYNVHQ</sequence>
<evidence type="ECO:0000256" key="1">
    <source>
        <dbReference type="SAM" id="Phobius"/>
    </source>
</evidence>
<dbReference type="Proteomes" id="UP000222975">
    <property type="component" value="Segment"/>
</dbReference>
<protein>
    <recommendedName>
        <fullName evidence="4">Transmembrane protein</fullName>
    </recommendedName>
</protein>
<evidence type="ECO:0000313" key="2">
    <source>
        <dbReference type="EMBL" id="ANH51527.1"/>
    </source>
</evidence>
<accession>A0A173GD09</accession>
<keyword evidence="1" id="KW-0812">Transmembrane</keyword>
<keyword evidence="3" id="KW-1185">Reference proteome</keyword>
<keyword evidence="1" id="KW-0472">Membrane</keyword>
<evidence type="ECO:0008006" key="4">
    <source>
        <dbReference type="Google" id="ProtNLM"/>
    </source>
</evidence>
<proteinExistence type="predicted"/>
<reference evidence="3" key="1">
    <citation type="submission" date="2016-03" db="EMBL/GenBank/DDBJ databases">
        <authorList>
            <person name="Sharma R."/>
            <person name="Simister A.R."/>
            <person name="Berg J.A."/>
            <person name="Jensen G.L."/>
            <person name="Keele B.R."/>
            <person name="Ward M.E.H."/>
            <person name="Breakwell D.P."/>
            <person name="Hope S."/>
            <person name="Grose J.H."/>
        </authorList>
    </citation>
    <scope>NUCLEOTIDE SEQUENCE [LARGE SCALE GENOMIC DNA]</scope>
</reference>
<feature type="transmembrane region" description="Helical" evidence="1">
    <location>
        <begin position="33"/>
        <end position="51"/>
    </location>
</feature>
<organism evidence="2 3">
    <name type="scientific">Erwinia phage vB_EamM_Simmy50</name>
    <dbReference type="NCBI Taxonomy" id="1815988"/>
    <lineage>
        <taxon>Viruses</taxon>
        <taxon>Duplodnaviria</taxon>
        <taxon>Heunggongvirae</taxon>
        <taxon>Uroviricota</taxon>
        <taxon>Caudoviricetes</taxon>
        <taxon>Chimalliviridae</taxon>
        <taxon>Agricanvirus</taxon>
        <taxon>Agricanvirus simmy50</taxon>
    </lineage>
</organism>
<name>A0A173GD09_9CAUD</name>
<evidence type="ECO:0000313" key="3">
    <source>
        <dbReference type="Proteomes" id="UP000222975"/>
    </source>
</evidence>
<dbReference type="EMBL" id="KU886223">
    <property type="protein sequence ID" value="ANH51527.1"/>
    <property type="molecule type" value="Genomic_DNA"/>
</dbReference>